<feature type="chain" id="PRO_5003659267" description="Peptidyl-prolyl cis-trans isomerase" evidence="9">
    <location>
        <begin position="24"/>
        <end position="261"/>
    </location>
</feature>
<comment type="catalytic activity">
    <reaction evidence="1 6 7">
        <text>[protein]-peptidylproline (omega=180) = [protein]-peptidylproline (omega=0)</text>
        <dbReference type="Rhea" id="RHEA:16237"/>
        <dbReference type="Rhea" id="RHEA-COMP:10747"/>
        <dbReference type="Rhea" id="RHEA-COMP:10748"/>
        <dbReference type="ChEBI" id="CHEBI:83833"/>
        <dbReference type="ChEBI" id="CHEBI:83834"/>
        <dbReference type="EC" id="5.2.1.8"/>
    </reaction>
</comment>
<evidence type="ECO:0000313" key="11">
    <source>
        <dbReference type="EMBL" id="CCH51695.1"/>
    </source>
</evidence>
<proteinExistence type="inferred from homology"/>
<evidence type="ECO:0000256" key="6">
    <source>
        <dbReference type="PROSITE-ProRule" id="PRU00277"/>
    </source>
</evidence>
<protein>
    <recommendedName>
        <fullName evidence="7">Peptidyl-prolyl cis-trans isomerase</fullName>
        <ecNumber evidence="7">5.2.1.8</ecNumber>
    </recommendedName>
</protein>
<dbReference type="PRINTS" id="PR01730">
    <property type="entry name" value="INFPOTNTIATR"/>
</dbReference>
<accession>I2GCS1</accession>
<comment type="caution">
    <text evidence="11">The sequence shown here is derived from an EMBL/GenBank/DDBJ whole genome shotgun (WGS) entry which is preliminary data.</text>
</comment>
<dbReference type="PANTHER" id="PTHR43811:SF19">
    <property type="entry name" value="39 KDA FK506-BINDING NUCLEAR PROTEIN"/>
    <property type="match status" value="1"/>
</dbReference>
<evidence type="ECO:0000256" key="9">
    <source>
        <dbReference type="SAM" id="SignalP"/>
    </source>
</evidence>
<dbReference type="InterPro" id="IPR036944">
    <property type="entry name" value="PPIase_FKBP_N_sf"/>
</dbReference>
<keyword evidence="12" id="KW-1185">Reference proteome</keyword>
<dbReference type="InterPro" id="IPR001179">
    <property type="entry name" value="PPIase_FKBP_dom"/>
</dbReference>
<dbReference type="AlphaFoldDB" id="I2GCS1"/>
<dbReference type="GO" id="GO:0006457">
    <property type="term" value="P:protein folding"/>
    <property type="evidence" value="ECO:0007669"/>
    <property type="project" value="InterPro"/>
</dbReference>
<evidence type="ECO:0000256" key="3">
    <source>
        <dbReference type="ARBA" id="ARBA00022729"/>
    </source>
</evidence>
<reference evidence="11 12" key="1">
    <citation type="journal article" date="2012" name="J. Bacteriol.">
        <title>Genome Sequence of the Filamentous Bacterium Fibrisoma limi BUZ 3T.</title>
        <authorList>
            <person name="Filippini M."/>
            <person name="Qi W."/>
            <person name="Jaenicke S."/>
            <person name="Goesmann A."/>
            <person name="Smits T.H."/>
            <person name="Bagheri H.C."/>
        </authorList>
    </citation>
    <scope>NUCLEOTIDE SEQUENCE [LARGE SCALE GENOMIC DNA]</scope>
    <source>
        <strain evidence="12">BUZ 3T</strain>
    </source>
</reference>
<dbReference type="Pfam" id="PF01346">
    <property type="entry name" value="FKBP_N"/>
    <property type="match status" value="1"/>
</dbReference>
<dbReference type="RefSeq" id="WP_009280281.1">
    <property type="nucleotide sequence ID" value="NZ_CAIT01000004.1"/>
</dbReference>
<comment type="similarity">
    <text evidence="2 7">Belongs to the FKBP-type PPIase family.</text>
</comment>
<keyword evidence="5 6" id="KW-0413">Isomerase</keyword>
<dbReference type="Gene3D" id="3.10.50.40">
    <property type="match status" value="1"/>
</dbReference>
<dbReference type="InterPro" id="IPR008104">
    <property type="entry name" value="INFPOTNTIATR"/>
</dbReference>
<keyword evidence="3 9" id="KW-0732">Signal</keyword>
<evidence type="ECO:0000256" key="2">
    <source>
        <dbReference type="ARBA" id="ARBA00006577"/>
    </source>
</evidence>
<evidence type="ECO:0000256" key="5">
    <source>
        <dbReference type="ARBA" id="ARBA00023235"/>
    </source>
</evidence>
<dbReference type="PROSITE" id="PS50059">
    <property type="entry name" value="FKBP_PPIASE"/>
    <property type="match status" value="1"/>
</dbReference>
<dbReference type="InterPro" id="IPR046357">
    <property type="entry name" value="PPIase_dom_sf"/>
</dbReference>
<evidence type="ECO:0000259" key="10">
    <source>
        <dbReference type="PROSITE" id="PS50059"/>
    </source>
</evidence>
<feature type="region of interest" description="Disordered" evidence="8">
    <location>
        <begin position="26"/>
        <end position="55"/>
    </location>
</feature>
<feature type="signal peptide" evidence="9">
    <location>
        <begin position="1"/>
        <end position="23"/>
    </location>
</feature>
<name>I2GCS1_9BACT</name>
<dbReference type="GO" id="GO:0003755">
    <property type="term" value="F:peptidyl-prolyl cis-trans isomerase activity"/>
    <property type="evidence" value="ECO:0007669"/>
    <property type="project" value="UniProtKB-UniRule"/>
</dbReference>
<dbReference type="InterPro" id="IPR000774">
    <property type="entry name" value="PPIase_FKBP_N"/>
</dbReference>
<dbReference type="Pfam" id="PF00254">
    <property type="entry name" value="FKBP_C"/>
    <property type="match status" value="1"/>
</dbReference>
<sequence>MKFNQWMLAGMVSAVFISGSAAAQTKPAAKKPATTKPSSTAKPTPTTRSATGTTLASSQDSLSYSIGLYMAQNLQQQGISDLNNTALVRGIEDALKGGKTQLTQEQAGQVLNAYAQKQSAQRMAETQKVSAENKKIGDAFLAENKAKPGVQTTASGLQYLVEKEGTGAKPTASDRVKVHYTGRLIDGKVFDSSVERGQPAEFGVGEVIKGWTEVLQLMPVGSKWKVFIPAELAYGDRGAGPDIKPGSTLIFDVELLDIVKQ</sequence>
<dbReference type="STRING" id="1185876.BN8_00638"/>
<dbReference type="Gene3D" id="1.10.287.460">
    <property type="entry name" value="Peptidyl-prolyl cis-trans isomerase, FKBP-type, N-terminal domain"/>
    <property type="match status" value="1"/>
</dbReference>
<dbReference type="FunFam" id="3.10.50.40:FF:000045">
    <property type="entry name" value="Peptidyl-prolyl cis-trans isomerase"/>
    <property type="match status" value="1"/>
</dbReference>
<dbReference type="eggNOG" id="COG0545">
    <property type="taxonomic scope" value="Bacteria"/>
</dbReference>
<dbReference type="NCBIfam" id="NF008602">
    <property type="entry name" value="PRK11570.1"/>
    <property type="match status" value="1"/>
</dbReference>
<organism evidence="11 12">
    <name type="scientific">Fibrisoma limi BUZ 3</name>
    <dbReference type="NCBI Taxonomy" id="1185876"/>
    <lineage>
        <taxon>Bacteria</taxon>
        <taxon>Pseudomonadati</taxon>
        <taxon>Bacteroidota</taxon>
        <taxon>Cytophagia</taxon>
        <taxon>Cytophagales</taxon>
        <taxon>Spirosomataceae</taxon>
        <taxon>Fibrisoma</taxon>
    </lineage>
</organism>
<keyword evidence="4 6" id="KW-0697">Rotamase</keyword>
<feature type="domain" description="PPIase FKBP-type" evidence="10">
    <location>
        <begin position="173"/>
        <end position="259"/>
    </location>
</feature>
<dbReference type="Proteomes" id="UP000009309">
    <property type="component" value="Unassembled WGS sequence"/>
</dbReference>
<dbReference type="EC" id="5.2.1.8" evidence="7"/>
<evidence type="ECO:0000313" key="12">
    <source>
        <dbReference type="Proteomes" id="UP000009309"/>
    </source>
</evidence>
<evidence type="ECO:0000256" key="8">
    <source>
        <dbReference type="SAM" id="MobiDB-lite"/>
    </source>
</evidence>
<dbReference type="SUPFAM" id="SSF54534">
    <property type="entry name" value="FKBP-like"/>
    <property type="match status" value="1"/>
</dbReference>
<dbReference type="PANTHER" id="PTHR43811">
    <property type="entry name" value="FKBP-TYPE PEPTIDYL-PROLYL CIS-TRANS ISOMERASE FKPA"/>
    <property type="match status" value="1"/>
</dbReference>
<evidence type="ECO:0000256" key="1">
    <source>
        <dbReference type="ARBA" id="ARBA00000971"/>
    </source>
</evidence>
<dbReference type="EMBL" id="CAIT01000004">
    <property type="protein sequence ID" value="CCH51695.1"/>
    <property type="molecule type" value="Genomic_DNA"/>
</dbReference>
<gene>
    <name evidence="11" type="ORF">BN8_00638</name>
</gene>
<evidence type="ECO:0000256" key="4">
    <source>
        <dbReference type="ARBA" id="ARBA00023110"/>
    </source>
</evidence>
<evidence type="ECO:0000256" key="7">
    <source>
        <dbReference type="RuleBase" id="RU003915"/>
    </source>
</evidence>
<dbReference type="GO" id="GO:0016020">
    <property type="term" value="C:membrane"/>
    <property type="evidence" value="ECO:0007669"/>
    <property type="project" value="InterPro"/>
</dbReference>